<dbReference type="InterPro" id="IPR000914">
    <property type="entry name" value="SBP_5_dom"/>
</dbReference>
<keyword evidence="2" id="KW-0238">DNA-binding</keyword>
<comment type="subcellular location">
    <subcellularLocation>
        <location evidence="1">Cell membrane</location>
        <topology evidence="1">Lipid-anchor</topology>
    </subcellularLocation>
</comment>
<dbReference type="SUPFAM" id="SSF53850">
    <property type="entry name" value="Periplasmic binding protein-like II"/>
    <property type="match status" value="1"/>
</dbReference>
<sequence length="608" mass="70241">MLSAERFLLLLNHYRILDRDTEVEATLEELAGLFHCTERNVKLIIRKLEDEGWIIWHAGRGRGIRSRIEFCTSREQFLLDTAKLMASEGDYQKAFQLMQHHGDRTSARDRFVDFLNGHFGSDRLVDGMQAQRDIFRLPVYRPPVSLDPARLFFSFDSHLIHQIFDRLLGFDAREDKIVPALAHNWESSEDARVWTFHLRKGVKFHHGKEMTSEDVCFTLQRLADGQPNRFLLETMVAVTAIDSRTVRISLRQPNRLLPRLLCSAVASILPADLLQDDPERYWQLPSGTGPFRLNRWTAERMDLVVHEAYFQGRAYLDEVQIAVMPEDIPAETRQKWGQIMASDTRMAVRPEQSWGKIQTINHGCSLLSWNRRKSGPQQSVAFRQAIDLAIDRQGMSRMSGDHCYPARSYMPKTHQHPALERYEPDTAIRLLEECGYDGTPIKLLTGPMQLRDAKWIKARCAEIGVPVEIRCEQQQAVYPPDLVMEADCILLHLVFAEDEVCELEIYLQDSSYVRQHTDNALAVWVRRILDLLFSAETSEERRSLLRQIEQRLLDEHQVTTLIHRTISTYVHPSVRGIDINKLGWMDFKDIWLVSDAQESAVTSLSSPL</sequence>
<accession>A0A229P2Y8</accession>
<dbReference type="RefSeq" id="WP_089523506.1">
    <property type="nucleotide sequence ID" value="NZ_NMUQ01000001.1"/>
</dbReference>
<dbReference type="GO" id="GO:0003677">
    <property type="term" value="F:DNA binding"/>
    <property type="evidence" value="ECO:0007669"/>
    <property type="project" value="UniProtKB-KW"/>
</dbReference>
<evidence type="ECO:0000259" key="4">
    <source>
        <dbReference type="Pfam" id="PF12793"/>
    </source>
</evidence>
<dbReference type="Gene3D" id="3.10.105.10">
    <property type="entry name" value="Dipeptide-binding Protein, Domain 3"/>
    <property type="match status" value="1"/>
</dbReference>
<dbReference type="GO" id="GO:0015833">
    <property type="term" value="P:peptide transport"/>
    <property type="evidence" value="ECO:0007669"/>
    <property type="project" value="TreeGrafter"/>
</dbReference>
<evidence type="ECO:0000256" key="1">
    <source>
        <dbReference type="ARBA" id="ARBA00004193"/>
    </source>
</evidence>
<name>A0A229P2Y8_9BACL</name>
<dbReference type="InterPro" id="IPR039424">
    <property type="entry name" value="SBP_5"/>
</dbReference>
<evidence type="ECO:0000259" key="3">
    <source>
        <dbReference type="Pfam" id="PF00496"/>
    </source>
</evidence>
<dbReference type="PROSITE" id="PS01040">
    <property type="entry name" value="SBP_BACTERIAL_5"/>
    <property type="match status" value="1"/>
</dbReference>
<gene>
    <name evidence="5" type="ORF">CGZ75_07035</name>
</gene>
<dbReference type="Pfam" id="PF12793">
    <property type="entry name" value="SgrR_N"/>
    <property type="match status" value="1"/>
</dbReference>
<reference evidence="5 6" key="1">
    <citation type="submission" date="2017-07" db="EMBL/GenBank/DDBJ databases">
        <title>Paenibacillus herberti R33 genome sequencing and assembly.</title>
        <authorList>
            <person name="Su W."/>
        </authorList>
    </citation>
    <scope>NUCLEOTIDE SEQUENCE [LARGE SCALE GENOMIC DNA]</scope>
    <source>
        <strain evidence="5 6">R33</strain>
    </source>
</reference>
<dbReference type="Gene3D" id="3.40.190.10">
    <property type="entry name" value="Periplasmic binding protein-like II"/>
    <property type="match status" value="1"/>
</dbReference>
<dbReference type="Pfam" id="PF00496">
    <property type="entry name" value="SBP_bac_5"/>
    <property type="match status" value="1"/>
</dbReference>
<evidence type="ECO:0000313" key="6">
    <source>
        <dbReference type="Proteomes" id="UP000215145"/>
    </source>
</evidence>
<dbReference type="OrthoDB" id="5894719at2"/>
<organism evidence="5 6">
    <name type="scientific">Paenibacillus herberti</name>
    <dbReference type="NCBI Taxonomy" id="1619309"/>
    <lineage>
        <taxon>Bacteria</taxon>
        <taxon>Bacillati</taxon>
        <taxon>Bacillota</taxon>
        <taxon>Bacilli</taxon>
        <taxon>Bacillales</taxon>
        <taxon>Paenibacillaceae</taxon>
        <taxon>Paenibacillus</taxon>
    </lineage>
</organism>
<comment type="caution">
    <text evidence="5">The sequence shown here is derived from an EMBL/GenBank/DDBJ whole genome shotgun (WGS) entry which is preliminary data.</text>
</comment>
<dbReference type="InterPro" id="IPR025370">
    <property type="entry name" value="SgrR_HTH_N"/>
</dbReference>
<feature type="domain" description="Transcriptional regulator SgrR N-terminal HTH" evidence="4">
    <location>
        <begin position="5"/>
        <end position="104"/>
    </location>
</feature>
<feature type="domain" description="Solute-binding protein family 5" evidence="3">
    <location>
        <begin position="176"/>
        <end position="477"/>
    </location>
</feature>
<dbReference type="PANTHER" id="PTHR30290">
    <property type="entry name" value="PERIPLASMIC BINDING COMPONENT OF ABC TRANSPORTER"/>
    <property type="match status" value="1"/>
</dbReference>
<dbReference type="InterPro" id="IPR023765">
    <property type="entry name" value="SBP_5_CS"/>
</dbReference>
<keyword evidence="6" id="KW-1185">Reference proteome</keyword>
<dbReference type="AlphaFoldDB" id="A0A229P2Y8"/>
<proteinExistence type="predicted"/>
<dbReference type="PANTHER" id="PTHR30290:SF72">
    <property type="entry name" value="HTH-TYPE TRANSCRIPTIONAL REGULATOR SGRR"/>
    <property type="match status" value="1"/>
</dbReference>
<evidence type="ECO:0000256" key="2">
    <source>
        <dbReference type="ARBA" id="ARBA00023125"/>
    </source>
</evidence>
<evidence type="ECO:0000313" key="5">
    <source>
        <dbReference type="EMBL" id="OXM16421.1"/>
    </source>
</evidence>
<dbReference type="GO" id="GO:0005886">
    <property type="term" value="C:plasma membrane"/>
    <property type="evidence" value="ECO:0007669"/>
    <property type="project" value="UniProtKB-SubCell"/>
</dbReference>
<dbReference type="GO" id="GO:1904680">
    <property type="term" value="F:peptide transmembrane transporter activity"/>
    <property type="evidence" value="ECO:0007669"/>
    <property type="project" value="TreeGrafter"/>
</dbReference>
<dbReference type="Proteomes" id="UP000215145">
    <property type="component" value="Unassembled WGS sequence"/>
</dbReference>
<protein>
    <submittedName>
        <fullName evidence="5">ABC transporter substrate-binding protein</fullName>
    </submittedName>
</protein>
<dbReference type="EMBL" id="NMUQ01000001">
    <property type="protein sequence ID" value="OXM16421.1"/>
    <property type="molecule type" value="Genomic_DNA"/>
</dbReference>